<feature type="compositionally biased region" description="Basic and acidic residues" evidence="1">
    <location>
        <begin position="47"/>
        <end position="63"/>
    </location>
</feature>
<dbReference type="Proteomes" id="UP000747399">
    <property type="component" value="Unassembled WGS sequence"/>
</dbReference>
<dbReference type="AlphaFoldDB" id="A0A8J4B703"/>
<sequence length="390" mass="40832">MTPIYNLPTRVVLAATSTAGPAVTAAAPNTEELAQKELMLQKVQRAYSEKEKEARLQAEEAQRQARQAKRRAEEAKAKEQEVKWLRLELENAKRQLAARQQPQAWPPAMADGWGNPSVNPNPSTDLVQPPQRQQPGASSRNGSCGDTITDAAGRFAFPPPALMPCQGRSDPRLAPGANVSAVHVHSHELPPTSQWLSAQVTQPSGNIFGTGVAAPVVPANNRMPQAHGNVPPAGGLVTLVPQPQPPLGSLWGHFSATEAITVGSNRSAGDIQCQTLNLDGSRGTHYGGAARWPSAPLAAGAGAWDGGGGVAGGLDLSSSSSSSIFDPLFGLEVEGCRLLALDAAGARLLVSEMRSSGPAGGGASCSFIRKISMHAPEVRPRSGDRKCLKC</sequence>
<feature type="compositionally biased region" description="Low complexity" evidence="1">
    <location>
        <begin position="95"/>
        <end position="110"/>
    </location>
</feature>
<name>A0A8J4B703_9CHLO</name>
<gene>
    <name evidence="2" type="ORF">Vafri_10607</name>
</gene>
<feature type="region of interest" description="Disordered" evidence="1">
    <location>
        <begin position="95"/>
        <end position="151"/>
    </location>
</feature>
<protein>
    <submittedName>
        <fullName evidence="2">Uncharacterized protein</fullName>
    </submittedName>
</protein>
<evidence type="ECO:0000256" key="1">
    <source>
        <dbReference type="SAM" id="MobiDB-lite"/>
    </source>
</evidence>
<evidence type="ECO:0000313" key="2">
    <source>
        <dbReference type="EMBL" id="GIL54907.1"/>
    </source>
</evidence>
<reference evidence="2" key="1">
    <citation type="journal article" date="2021" name="Proc. Natl. Acad. Sci. U.S.A.">
        <title>Three genomes in the algal genus Volvox reveal the fate of a haploid sex-determining region after a transition to homothallism.</title>
        <authorList>
            <person name="Yamamoto K."/>
            <person name="Hamaji T."/>
            <person name="Kawai-Toyooka H."/>
            <person name="Matsuzaki R."/>
            <person name="Takahashi F."/>
            <person name="Nishimura Y."/>
            <person name="Kawachi M."/>
            <person name="Noguchi H."/>
            <person name="Minakuchi Y."/>
            <person name="Umen J.G."/>
            <person name="Toyoda A."/>
            <person name="Nozaki H."/>
        </authorList>
    </citation>
    <scope>NUCLEOTIDE SEQUENCE</scope>
    <source>
        <strain evidence="2">NIES-3780</strain>
    </source>
</reference>
<feature type="compositionally biased region" description="Polar residues" evidence="1">
    <location>
        <begin position="116"/>
        <end position="146"/>
    </location>
</feature>
<feature type="region of interest" description="Disordered" evidence="1">
    <location>
        <begin position="46"/>
        <end position="77"/>
    </location>
</feature>
<proteinExistence type="predicted"/>
<evidence type="ECO:0000313" key="3">
    <source>
        <dbReference type="Proteomes" id="UP000747399"/>
    </source>
</evidence>
<accession>A0A8J4B703</accession>
<keyword evidence="3" id="KW-1185">Reference proteome</keyword>
<comment type="caution">
    <text evidence="2">The sequence shown here is derived from an EMBL/GenBank/DDBJ whole genome shotgun (WGS) entry which is preliminary data.</text>
</comment>
<organism evidence="2 3">
    <name type="scientific">Volvox africanus</name>
    <dbReference type="NCBI Taxonomy" id="51714"/>
    <lineage>
        <taxon>Eukaryota</taxon>
        <taxon>Viridiplantae</taxon>
        <taxon>Chlorophyta</taxon>
        <taxon>core chlorophytes</taxon>
        <taxon>Chlorophyceae</taxon>
        <taxon>CS clade</taxon>
        <taxon>Chlamydomonadales</taxon>
        <taxon>Volvocaceae</taxon>
        <taxon>Volvox</taxon>
    </lineage>
</organism>
<dbReference type="EMBL" id="BNCO01000020">
    <property type="protein sequence ID" value="GIL54907.1"/>
    <property type="molecule type" value="Genomic_DNA"/>
</dbReference>